<dbReference type="RefSeq" id="WP_092834746.1">
    <property type="nucleotide sequence ID" value="NZ_CP028290.1"/>
</dbReference>
<dbReference type="GO" id="GO:0016301">
    <property type="term" value="F:kinase activity"/>
    <property type="evidence" value="ECO:0007669"/>
    <property type="project" value="UniProtKB-KW"/>
</dbReference>
<dbReference type="Gene3D" id="3.30.230.10">
    <property type="match status" value="1"/>
</dbReference>
<sequence length="299" mass="32402">MVREERGEALQSTAWPPLRATGQCRGTFGELMQGVLPGGRHFLVTLPVNLMSIVEFQVTDGPAVVCNIACRTKACRAAQDYLRLHGLPPGGRLHFQSVFPAGKGLASSSADMVAVIRATARAHGHEPGTETIESILRGIEPTDGVMYDGIVSFYHREVKLDEQLGETPELMIVGTDRGGECDTIEFNRTRCAVSSALCSEYHALLDDMKAAARSSDLRRIGEVATRSCEISQAFNPHPHTGQLRALREETDALGMVAAHSGTYIGLLYGARDPECAAKAFHAQKRLQALDISTHLYTTA</sequence>
<dbReference type="AlphaFoldDB" id="A0A1H0SPP3"/>
<evidence type="ECO:0000259" key="2">
    <source>
        <dbReference type="Pfam" id="PF00288"/>
    </source>
</evidence>
<keyword evidence="1" id="KW-0808">Transferase</keyword>
<dbReference type="PIRSF" id="PIRSF033887">
    <property type="entry name" value="PduX"/>
    <property type="match status" value="1"/>
</dbReference>
<gene>
    <name evidence="3" type="ORF">SAMN04489708_1137</name>
</gene>
<keyword evidence="1" id="KW-0418">Kinase</keyword>
<dbReference type="SUPFAM" id="SSF54211">
    <property type="entry name" value="Ribosomal protein S5 domain 2-like"/>
    <property type="match status" value="1"/>
</dbReference>
<dbReference type="GO" id="GO:0005524">
    <property type="term" value="F:ATP binding"/>
    <property type="evidence" value="ECO:0007669"/>
    <property type="project" value="InterPro"/>
</dbReference>
<proteinExistence type="predicted"/>
<dbReference type="Proteomes" id="UP000199317">
    <property type="component" value="Unassembled WGS sequence"/>
</dbReference>
<accession>A0A1H0SPP3</accession>
<reference evidence="4" key="1">
    <citation type="submission" date="2016-10" db="EMBL/GenBank/DDBJ databases">
        <authorList>
            <person name="Varghese N."/>
            <person name="Submissions S."/>
        </authorList>
    </citation>
    <scope>NUCLEOTIDE SEQUENCE [LARGE SCALE GENOMIC DNA]</scope>
    <source>
        <strain evidence="4">DSM 17101</strain>
    </source>
</reference>
<protein>
    <submittedName>
        <fullName evidence="3">Protein involved in propanediol utilization</fullName>
    </submittedName>
</protein>
<dbReference type="EMBL" id="FNJL01000013">
    <property type="protein sequence ID" value="SDP43704.1"/>
    <property type="molecule type" value="Genomic_DNA"/>
</dbReference>
<name>A0A1H0SPP3_9BURK</name>
<keyword evidence="4" id="KW-1185">Reference proteome</keyword>
<dbReference type="OrthoDB" id="4548147at2"/>
<dbReference type="Pfam" id="PF00288">
    <property type="entry name" value="GHMP_kinases_N"/>
    <property type="match status" value="1"/>
</dbReference>
<organism evidence="3 4">
    <name type="scientific">Paracidovorax cattleyae</name>
    <dbReference type="NCBI Taxonomy" id="80868"/>
    <lineage>
        <taxon>Bacteria</taxon>
        <taxon>Pseudomonadati</taxon>
        <taxon>Pseudomonadota</taxon>
        <taxon>Betaproteobacteria</taxon>
        <taxon>Burkholderiales</taxon>
        <taxon>Comamonadaceae</taxon>
        <taxon>Paracidovorax</taxon>
    </lineage>
</organism>
<feature type="domain" description="GHMP kinase N-terminal" evidence="2">
    <location>
        <begin position="76"/>
        <end position="140"/>
    </location>
</feature>
<evidence type="ECO:0000256" key="1">
    <source>
        <dbReference type="ARBA" id="ARBA00022777"/>
    </source>
</evidence>
<dbReference type="InterPro" id="IPR006204">
    <property type="entry name" value="GHMP_kinase_N_dom"/>
</dbReference>
<dbReference type="InterPro" id="IPR012363">
    <property type="entry name" value="PduX"/>
</dbReference>
<evidence type="ECO:0000313" key="3">
    <source>
        <dbReference type="EMBL" id="SDP43704.1"/>
    </source>
</evidence>
<dbReference type="InterPro" id="IPR020568">
    <property type="entry name" value="Ribosomal_Su5_D2-typ_SF"/>
</dbReference>
<evidence type="ECO:0000313" key="4">
    <source>
        <dbReference type="Proteomes" id="UP000199317"/>
    </source>
</evidence>
<dbReference type="InterPro" id="IPR014721">
    <property type="entry name" value="Ribsml_uS5_D2-typ_fold_subgr"/>
</dbReference>